<dbReference type="InterPro" id="IPR018488">
    <property type="entry name" value="cNMP-bd_CS"/>
</dbReference>
<evidence type="ECO:0000313" key="7">
    <source>
        <dbReference type="Proteomes" id="UP001209878"/>
    </source>
</evidence>
<dbReference type="PROSITE" id="PS00888">
    <property type="entry name" value="CNMP_BINDING_1"/>
    <property type="match status" value="1"/>
</dbReference>
<dbReference type="Gene3D" id="2.60.120.10">
    <property type="entry name" value="Jelly Rolls"/>
    <property type="match status" value="2"/>
</dbReference>
<keyword evidence="2" id="KW-0547">Nucleotide-binding</keyword>
<dbReference type="Proteomes" id="UP001209878">
    <property type="component" value="Unassembled WGS sequence"/>
</dbReference>
<dbReference type="EMBL" id="JAODUO010000374">
    <property type="protein sequence ID" value="KAK2181915.1"/>
    <property type="molecule type" value="Genomic_DNA"/>
</dbReference>
<dbReference type="InterPro" id="IPR018490">
    <property type="entry name" value="cNMP-bd_dom_sf"/>
</dbReference>
<organism evidence="6 7">
    <name type="scientific">Ridgeia piscesae</name>
    <name type="common">Tubeworm</name>
    <dbReference type="NCBI Taxonomy" id="27915"/>
    <lineage>
        <taxon>Eukaryota</taxon>
        <taxon>Metazoa</taxon>
        <taxon>Spiralia</taxon>
        <taxon>Lophotrochozoa</taxon>
        <taxon>Annelida</taxon>
        <taxon>Polychaeta</taxon>
        <taxon>Sedentaria</taxon>
        <taxon>Canalipalpata</taxon>
        <taxon>Sabellida</taxon>
        <taxon>Siboglinidae</taxon>
        <taxon>Ridgeia</taxon>
    </lineage>
</organism>
<name>A0AAD9NTL5_RIDPI</name>
<evidence type="ECO:0000256" key="3">
    <source>
        <dbReference type="ARBA" id="ARBA00023149"/>
    </source>
</evidence>
<dbReference type="GO" id="GO:0005952">
    <property type="term" value="C:cAMP-dependent protein kinase complex"/>
    <property type="evidence" value="ECO:0007669"/>
    <property type="project" value="InterPro"/>
</dbReference>
<dbReference type="PANTHER" id="PTHR11635:SF152">
    <property type="entry name" value="CAMP-DEPENDENT PROTEIN KINASE TYPE I REGULATORY SUBUNIT-RELATED"/>
    <property type="match status" value="1"/>
</dbReference>
<dbReference type="InterPro" id="IPR050503">
    <property type="entry name" value="cAMP-dep_PK_reg_su-like"/>
</dbReference>
<dbReference type="GO" id="GO:0034236">
    <property type="term" value="F:protein kinase A catalytic subunit binding"/>
    <property type="evidence" value="ECO:0007669"/>
    <property type="project" value="TreeGrafter"/>
</dbReference>
<keyword evidence="7" id="KW-1185">Reference proteome</keyword>
<evidence type="ECO:0000259" key="5">
    <source>
        <dbReference type="PROSITE" id="PS50042"/>
    </source>
</evidence>
<dbReference type="SMART" id="SM00100">
    <property type="entry name" value="cNMP"/>
    <property type="match status" value="1"/>
</dbReference>
<keyword evidence="2" id="KW-0116">cAMP-binding</keyword>
<feature type="domain" description="Cyclic nucleotide-binding" evidence="5">
    <location>
        <begin position="187"/>
        <end position="235"/>
    </location>
</feature>
<dbReference type="GO" id="GO:0004862">
    <property type="term" value="F:cAMP-dependent protein kinase inhibitor activity"/>
    <property type="evidence" value="ECO:0007669"/>
    <property type="project" value="TreeGrafter"/>
</dbReference>
<dbReference type="PROSITE" id="PS50042">
    <property type="entry name" value="CNMP_BINDING_3"/>
    <property type="match status" value="2"/>
</dbReference>
<comment type="caution">
    <text evidence="6">The sequence shown here is derived from an EMBL/GenBank/DDBJ whole genome shotgun (WGS) entry which is preliminary data.</text>
</comment>
<keyword evidence="3" id="KW-0114">cAMP</keyword>
<feature type="domain" description="Cyclic nucleotide-binding" evidence="5">
    <location>
        <begin position="38"/>
        <end position="184"/>
    </location>
</feature>
<accession>A0AAD9NTL5</accession>
<proteinExistence type="inferred from homology"/>
<evidence type="ECO:0000256" key="4">
    <source>
        <dbReference type="SAM" id="MobiDB-lite"/>
    </source>
</evidence>
<dbReference type="CDD" id="cd00038">
    <property type="entry name" value="CAP_ED"/>
    <property type="match status" value="1"/>
</dbReference>
<evidence type="ECO:0000256" key="2">
    <source>
        <dbReference type="ARBA" id="ARBA00022566"/>
    </source>
</evidence>
<gene>
    <name evidence="6" type="ORF">NP493_376g01000</name>
</gene>
<evidence type="ECO:0000313" key="6">
    <source>
        <dbReference type="EMBL" id="KAK2181915.1"/>
    </source>
</evidence>
<protein>
    <recommendedName>
        <fullName evidence="5">Cyclic nucleotide-binding domain-containing protein</fullName>
    </recommendedName>
</protein>
<dbReference type="AlphaFoldDB" id="A0AAD9NTL5"/>
<dbReference type="SUPFAM" id="SSF51206">
    <property type="entry name" value="cAMP-binding domain-like"/>
    <property type="match status" value="2"/>
</dbReference>
<dbReference type="InterPro" id="IPR000595">
    <property type="entry name" value="cNMP-bd_dom"/>
</dbReference>
<comment type="similarity">
    <text evidence="1">Belongs to the cAMP-dependent kinase regulatory chain family.</text>
</comment>
<dbReference type="GO" id="GO:0005829">
    <property type="term" value="C:cytosol"/>
    <property type="evidence" value="ECO:0007669"/>
    <property type="project" value="TreeGrafter"/>
</dbReference>
<sequence length="711" mass="80155">MATSMYDKIMLVVTNPPESRREKEIHDILPWFIKKSELFRTLKKDVITDIIKNCQFSSVERDHVIIRQGDLGDCFYILLRGTVSIYINNTIADEEEGATDCVKEDTYTAQGDLDRSKFGNWIAKIDDGKSFGELALINKNCIRNASIIADEMTDLLIVNRELYNRCLHAAQAAEFEQRTNFVANQPLFQKWAHKYKKQMAMSIRKVFVNFEESIVHQGDHVDALYFMLKGQAKIVIDAAHHPVQYPQFYPLEDPDEILAREEMENTMAFRKKAAVAMTLLAPLIIHPSALRRREVPRKTIEVSIVGHNEIIGDTEMSLDLKTYLQTVTATQKCDLYALDMKNYERLVARRNPKTIDDMRELAAMKLSLRMQRFHDNQLPLLKTLVFHMRRRGERKQQRKRRLDADFGVPLGSDGLHQRGPLIDQYGPGTVYYRVKMREKAQKEQRERLQFRGANMAVSTMKLAPVAPPPIVVVHASIDGDSDDYYDDMSETDSPCPIGQPLASTFKDWDSSDRELTQLEERIRAWHNVDGTGGGGSNGGGGSSRTKLQGPCTIRLRRVTLQKGKPLKPGTKVILRPKRARENQFTAYESPTNGVSNGHAFTNNTASLKQSSMPSGFTINEEAEEAPPPVHSGRVSGAEERVAASPTLIGVHRPLVASQSIYAKSTAAMYGVGPRQLARPEQSPTRETHGTILDILRRRRHISTSSTPNGAA</sequence>
<feature type="compositionally biased region" description="Gly residues" evidence="4">
    <location>
        <begin position="530"/>
        <end position="542"/>
    </location>
</feature>
<feature type="region of interest" description="Disordered" evidence="4">
    <location>
        <begin position="527"/>
        <end position="548"/>
    </location>
</feature>
<dbReference type="GO" id="GO:0030552">
    <property type="term" value="F:cAMP binding"/>
    <property type="evidence" value="ECO:0007669"/>
    <property type="project" value="UniProtKB-KW"/>
</dbReference>
<dbReference type="PANTHER" id="PTHR11635">
    <property type="entry name" value="CAMP-DEPENDENT PROTEIN KINASE REGULATORY CHAIN"/>
    <property type="match status" value="1"/>
</dbReference>
<evidence type="ECO:0000256" key="1">
    <source>
        <dbReference type="ARBA" id="ARBA00005753"/>
    </source>
</evidence>
<dbReference type="InterPro" id="IPR014710">
    <property type="entry name" value="RmlC-like_jellyroll"/>
</dbReference>
<dbReference type="PRINTS" id="PR00103">
    <property type="entry name" value="CAMPKINASE"/>
</dbReference>
<reference evidence="6" key="1">
    <citation type="journal article" date="2023" name="Mol. Biol. Evol.">
        <title>Third-Generation Sequencing Reveals the Adaptive Role of the Epigenome in Three Deep-Sea Polychaetes.</title>
        <authorList>
            <person name="Perez M."/>
            <person name="Aroh O."/>
            <person name="Sun Y."/>
            <person name="Lan Y."/>
            <person name="Juniper S.K."/>
            <person name="Young C.R."/>
            <person name="Angers B."/>
            <person name="Qian P.Y."/>
        </authorList>
    </citation>
    <scope>NUCLEOTIDE SEQUENCE</scope>
    <source>
        <strain evidence="6">R07B-5</strain>
    </source>
</reference>